<dbReference type="EMBL" id="JAACFV010000133">
    <property type="protein sequence ID" value="KAF7504578.1"/>
    <property type="molecule type" value="Genomic_DNA"/>
</dbReference>
<dbReference type="InterPro" id="IPR008699">
    <property type="entry name" value="NDUFB8"/>
</dbReference>
<evidence type="ECO:0000313" key="1">
    <source>
        <dbReference type="EMBL" id="KAF7504578.1"/>
    </source>
</evidence>
<reference evidence="1" key="1">
    <citation type="submission" date="2020-02" db="EMBL/GenBank/DDBJ databases">
        <authorList>
            <person name="Palmer J.M."/>
        </authorList>
    </citation>
    <scope>NUCLEOTIDE SEQUENCE</scope>
    <source>
        <strain evidence="1">EPUS1.4</strain>
        <tissue evidence="1">Thallus</tissue>
    </source>
</reference>
<name>A0A8H7A9D1_9EURO</name>
<dbReference type="PANTHER" id="PTHR12840:SF1">
    <property type="entry name" value="NADH DEHYDROGENASE [UBIQUINONE] 1 BETA SUBCOMPLEX SUBUNIT 8, MITOCHONDRIAL"/>
    <property type="match status" value="1"/>
</dbReference>
<comment type="caution">
    <text evidence="1">The sequence shown here is derived from an EMBL/GenBank/DDBJ whole genome shotgun (WGS) entry which is preliminary data.</text>
</comment>
<evidence type="ECO:0000313" key="2">
    <source>
        <dbReference type="Proteomes" id="UP000606974"/>
    </source>
</evidence>
<proteinExistence type="predicted"/>
<dbReference type="PANTHER" id="PTHR12840">
    <property type="entry name" value="NADH-UBIQUINONE OXIDOREDUCTASE ASHI SUBUNIT"/>
    <property type="match status" value="1"/>
</dbReference>
<accession>A0A8H7A9D1</accession>
<dbReference type="AlphaFoldDB" id="A0A8H7A9D1"/>
<dbReference type="Proteomes" id="UP000606974">
    <property type="component" value="Unassembled WGS sequence"/>
</dbReference>
<dbReference type="Pfam" id="PF05821">
    <property type="entry name" value="NDUF_B8"/>
    <property type="match status" value="1"/>
</dbReference>
<dbReference type="GO" id="GO:0005739">
    <property type="term" value="C:mitochondrion"/>
    <property type="evidence" value="ECO:0007669"/>
    <property type="project" value="InterPro"/>
</dbReference>
<keyword evidence="2" id="KW-1185">Reference proteome</keyword>
<sequence length="251" mass="28181">MFSRRLLASAAGIPKTLAPLRCTPPAIHFSSIRALRAETESSDPEMNGGYVNPTNHPYPLKRQFRDPYHPWWDKQERRDFGEPVHEDNDILGMFSLEEYTHMSPARALVLWGCFISAVLGLSYAVKQTYPDRPSAPKEYPDGLEAELGGRHALRVSNPLRMRDIPVNLLLHRHGRTVTDFEEPGLCCRCFVHMQNRKVSTLLIVNRDSSHAADGTCISFPECSSGHNSAKIVLGVSTDARASERRQTVTTK</sequence>
<organism evidence="1 2">
    <name type="scientific">Endocarpon pusillum</name>
    <dbReference type="NCBI Taxonomy" id="364733"/>
    <lineage>
        <taxon>Eukaryota</taxon>
        <taxon>Fungi</taxon>
        <taxon>Dikarya</taxon>
        <taxon>Ascomycota</taxon>
        <taxon>Pezizomycotina</taxon>
        <taxon>Eurotiomycetes</taxon>
        <taxon>Chaetothyriomycetidae</taxon>
        <taxon>Verrucariales</taxon>
        <taxon>Verrucariaceae</taxon>
        <taxon>Endocarpon</taxon>
    </lineage>
</organism>
<protein>
    <submittedName>
        <fullName evidence="1">Uncharacterized protein</fullName>
    </submittedName>
</protein>
<gene>
    <name evidence="1" type="ORF">GJ744_002073</name>
</gene>
<dbReference type="OrthoDB" id="2014058at2759"/>